<dbReference type="InParanoid" id="A0A7M7NEC5"/>
<organism evidence="5 6">
    <name type="scientific">Strongylocentrotus purpuratus</name>
    <name type="common">Purple sea urchin</name>
    <dbReference type="NCBI Taxonomy" id="7668"/>
    <lineage>
        <taxon>Eukaryota</taxon>
        <taxon>Metazoa</taxon>
        <taxon>Echinodermata</taxon>
        <taxon>Eleutherozoa</taxon>
        <taxon>Echinozoa</taxon>
        <taxon>Echinoidea</taxon>
        <taxon>Euechinoidea</taxon>
        <taxon>Echinacea</taxon>
        <taxon>Camarodonta</taxon>
        <taxon>Echinidea</taxon>
        <taxon>Strongylocentrotidae</taxon>
        <taxon>Strongylocentrotus</taxon>
    </lineage>
</organism>
<keyword evidence="1" id="KW-0479">Metal-binding</keyword>
<dbReference type="PANTHER" id="PTHR47331:SF5">
    <property type="entry name" value="RIBONUCLEASE H"/>
    <property type="match status" value="1"/>
</dbReference>
<dbReference type="OMA" id="HELDECS"/>
<dbReference type="InterPro" id="IPR005312">
    <property type="entry name" value="DUF1759"/>
</dbReference>
<protein>
    <recommendedName>
        <fullName evidence="4">CCHC-type domain-containing protein</fullName>
    </recommendedName>
</protein>
<evidence type="ECO:0000256" key="2">
    <source>
        <dbReference type="SAM" id="Coils"/>
    </source>
</evidence>
<dbReference type="EnsemblMetazoa" id="XM_030979232">
    <property type="protein sequence ID" value="XP_030835092"/>
    <property type="gene ID" value="LOC115921616"/>
</dbReference>
<dbReference type="Proteomes" id="UP000007110">
    <property type="component" value="Unassembled WGS sequence"/>
</dbReference>
<evidence type="ECO:0000256" key="1">
    <source>
        <dbReference type="PROSITE-ProRule" id="PRU00047"/>
    </source>
</evidence>
<dbReference type="RefSeq" id="XP_030835092.1">
    <property type="nucleotide sequence ID" value="XM_030979232.1"/>
</dbReference>
<dbReference type="Pfam" id="PF03564">
    <property type="entry name" value="DUF1759"/>
    <property type="match status" value="1"/>
</dbReference>
<evidence type="ECO:0000313" key="6">
    <source>
        <dbReference type="Proteomes" id="UP000007110"/>
    </source>
</evidence>
<proteinExistence type="predicted"/>
<feature type="region of interest" description="Disordered" evidence="3">
    <location>
        <begin position="256"/>
        <end position="280"/>
    </location>
</feature>
<keyword evidence="1" id="KW-0862">Zinc</keyword>
<dbReference type="PANTHER" id="PTHR47331">
    <property type="entry name" value="PHD-TYPE DOMAIN-CONTAINING PROTEIN"/>
    <property type="match status" value="1"/>
</dbReference>
<reference evidence="5" key="2">
    <citation type="submission" date="2021-01" db="UniProtKB">
        <authorList>
            <consortium name="EnsemblMetazoa"/>
        </authorList>
    </citation>
    <scope>IDENTIFICATION</scope>
</reference>
<evidence type="ECO:0000256" key="3">
    <source>
        <dbReference type="SAM" id="MobiDB-lite"/>
    </source>
</evidence>
<dbReference type="PROSITE" id="PS50158">
    <property type="entry name" value="ZF_CCHC"/>
    <property type="match status" value="1"/>
</dbReference>
<evidence type="ECO:0000313" key="5">
    <source>
        <dbReference type="EnsemblMetazoa" id="XP_030835092"/>
    </source>
</evidence>
<dbReference type="GO" id="GO:0003676">
    <property type="term" value="F:nucleic acid binding"/>
    <property type="evidence" value="ECO:0007669"/>
    <property type="project" value="InterPro"/>
</dbReference>
<accession>A0A7M7NEC5</accession>
<reference evidence="6" key="1">
    <citation type="submission" date="2015-02" db="EMBL/GenBank/DDBJ databases">
        <title>Genome sequencing for Strongylocentrotus purpuratus.</title>
        <authorList>
            <person name="Murali S."/>
            <person name="Liu Y."/>
            <person name="Vee V."/>
            <person name="English A."/>
            <person name="Wang M."/>
            <person name="Skinner E."/>
            <person name="Han Y."/>
            <person name="Muzny D.M."/>
            <person name="Worley K.C."/>
            <person name="Gibbs R.A."/>
        </authorList>
    </citation>
    <scope>NUCLEOTIDE SEQUENCE</scope>
</reference>
<feature type="region of interest" description="Disordered" evidence="3">
    <location>
        <begin position="160"/>
        <end position="180"/>
    </location>
</feature>
<keyword evidence="1" id="KW-0863">Zinc-finger</keyword>
<feature type="region of interest" description="Disordered" evidence="3">
    <location>
        <begin position="608"/>
        <end position="648"/>
    </location>
</feature>
<name>A0A7M7NEC5_STRPU</name>
<dbReference type="AlphaFoldDB" id="A0A7M7NEC5"/>
<dbReference type="OrthoDB" id="8046937at2759"/>
<dbReference type="GeneID" id="115921616"/>
<evidence type="ECO:0000259" key="4">
    <source>
        <dbReference type="PROSITE" id="PS50158"/>
    </source>
</evidence>
<dbReference type="KEGG" id="spu:115921616"/>
<dbReference type="GO" id="GO:0008270">
    <property type="term" value="F:zinc ion binding"/>
    <property type="evidence" value="ECO:0007669"/>
    <property type="project" value="UniProtKB-KW"/>
</dbReference>
<feature type="domain" description="CCHC-type" evidence="4">
    <location>
        <begin position="578"/>
        <end position="593"/>
    </location>
</feature>
<keyword evidence="2" id="KW-0175">Coiled coil</keyword>
<keyword evidence="6" id="KW-1185">Reference proteome</keyword>
<dbReference type="InterPro" id="IPR001878">
    <property type="entry name" value="Znf_CCHC"/>
</dbReference>
<sequence>MSVKDVRRSTRTRKLTEKAMENREEDLEGRFYSEHLDILTILNDTDKLLSLVPINDDELSLRKSDISARFDSLQRVADELEEIQGETNKDIAKHLNELSPIIVDMISKIVTAVSRKEPSVTKEPSFSKKSTASKISKTSTISSKKAVVAAETAALHEKLAAQRRQNERQSELERLEMDEDARRKEASFKMKQLRREIEEERLQGQLKAQEAMMRAYEQEEDDGASSVTMRSSRQLIRSPEHVNGATIVKEINSQEYGISRADDDPLPSDQKSPKTKALNPETPVFHPVCSSNMAQQNDGLIEALARTMTLSRLPIPEPPIFMGDPLQYPDWLSAFTTLIECRGIPVGERIHYLRRYIGGPARDAVSGFFLLRSEKAYEQTRRVLEERFGNPFTISEAFRSKLDTWPRIGNKDPKGLQKLSDFLQQCLIIIASSEIKDLDILNDMREMSKICTRLPDWIVHRWNRIVAKLKKGSGRYPSFEDFVSFLAEEADVANDPHVTYEATKTGQDRDQHIQIQDENEEAASRQQRITFSTAGKTSTTQKTCIFCERQYHELDECSEFSRKSMEQKREFVKKGGLCFGCLCRGHISKECPKRSECKICSKCHPTSLHDETFKEPTSEGKHDKQETQSTNLREKTSISGRDGDTYNT</sequence>
<feature type="coiled-coil region" evidence="2">
    <location>
        <begin position="183"/>
        <end position="219"/>
    </location>
</feature>